<proteinExistence type="predicted"/>
<sequence length="221" mass="23473">MTAVDPPRVAFVLSLVVLGISVAAFASVAGATSVLTSESAGEFAIDDGSLTFAAGDGTETTIIDDVSDLERIEITHETGGFAVTTEARDPPRLSEDHRELAKRTALTNATIADRLETTGGATVTVVPISAGTLPRERAELAGIDRDDGARIRTGSVDEPAFETHSKGPDRVIMRSQNTSAIREDRALVIVEPVGEPVEYRTVIDLESETVERLLRLEFVAG</sequence>
<name>A0A2A5R0S5_9EURY</name>
<dbReference type="EMBL" id="NXNI01000001">
    <property type="protein sequence ID" value="PCR92619.1"/>
    <property type="molecule type" value="Genomic_DNA"/>
</dbReference>
<evidence type="ECO:0000313" key="2">
    <source>
        <dbReference type="Proteomes" id="UP000219689"/>
    </source>
</evidence>
<comment type="caution">
    <text evidence="1">The sequence shown here is derived from an EMBL/GenBank/DDBJ whole genome shotgun (WGS) entry which is preliminary data.</text>
</comment>
<organism evidence="1 2">
    <name type="scientific">Natrinema ejinorense</name>
    <dbReference type="NCBI Taxonomy" id="373386"/>
    <lineage>
        <taxon>Archaea</taxon>
        <taxon>Methanobacteriati</taxon>
        <taxon>Methanobacteriota</taxon>
        <taxon>Stenosarchaea group</taxon>
        <taxon>Halobacteria</taxon>
        <taxon>Halobacteriales</taxon>
        <taxon>Natrialbaceae</taxon>
        <taxon>Natrinema</taxon>
    </lineage>
</organism>
<dbReference type="OrthoDB" id="206337at2157"/>
<reference evidence="1 2" key="1">
    <citation type="submission" date="2017-09" db="EMBL/GenBank/DDBJ databases">
        <title>Genome sequences of Natrinema ejinorence JCM 13890T.</title>
        <authorList>
            <person name="Roh S.W."/>
            <person name="Kim Y.B."/>
            <person name="Kim J.Y."/>
        </authorList>
    </citation>
    <scope>NUCLEOTIDE SEQUENCE [LARGE SCALE GENOMIC DNA]</scope>
    <source>
        <strain evidence="1 2">JCM 13890</strain>
    </source>
</reference>
<dbReference type="Proteomes" id="UP000219689">
    <property type="component" value="Unassembled WGS sequence"/>
</dbReference>
<protein>
    <submittedName>
        <fullName evidence="1">Uncharacterized protein</fullName>
    </submittedName>
</protein>
<evidence type="ECO:0000313" key="1">
    <source>
        <dbReference type="EMBL" id="PCR92619.1"/>
    </source>
</evidence>
<keyword evidence="2" id="KW-1185">Reference proteome</keyword>
<gene>
    <name evidence="1" type="ORF">CP557_05495</name>
</gene>
<dbReference type="AlphaFoldDB" id="A0A2A5R0S5"/>
<dbReference type="RefSeq" id="WP_097381539.1">
    <property type="nucleotide sequence ID" value="NZ_NXNI01000001.1"/>
</dbReference>
<accession>A0A2A5R0S5</accession>